<dbReference type="AlphaFoldDB" id="A0A150IHN7"/>
<organism evidence="1 2">
    <name type="scientific">Candidatus Methanofastidiosum methylothiophilum</name>
    <dbReference type="NCBI Taxonomy" id="1705564"/>
    <lineage>
        <taxon>Archaea</taxon>
        <taxon>Methanobacteriati</taxon>
        <taxon>Methanobacteriota</taxon>
        <taxon>Stenosarchaea group</taxon>
        <taxon>Candidatus Methanofastidiosia</taxon>
        <taxon>Candidatus Methanofastidiosales</taxon>
        <taxon>Candidatus Methanofastidiosaceae</taxon>
        <taxon>Candidatus Methanofastidiosum</taxon>
    </lineage>
</organism>
<reference evidence="1 2" key="1">
    <citation type="journal article" date="2016" name="ISME J.">
        <title>Chasing the elusive Euryarchaeota class WSA2: genomes reveal a uniquely fastidious methyl-reducing methanogen.</title>
        <authorList>
            <person name="Nobu M.K."/>
            <person name="Narihiro T."/>
            <person name="Kuroda K."/>
            <person name="Mei R."/>
            <person name="Liu W.T."/>
        </authorList>
    </citation>
    <scope>NUCLEOTIDE SEQUENCE [LARGE SCALE GENOMIC DNA]</scope>
    <source>
        <strain evidence="1">U1lsi0528_Bin089</strain>
    </source>
</reference>
<name>A0A150IHN7_9EURY</name>
<evidence type="ECO:0000313" key="2">
    <source>
        <dbReference type="Proteomes" id="UP000075578"/>
    </source>
</evidence>
<comment type="caution">
    <text evidence="1">The sequence shown here is derived from an EMBL/GenBank/DDBJ whole genome shotgun (WGS) entry which is preliminary data.</text>
</comment>
<gene>
    <name evidence="1" type="ORF">AMQ74_01955</name>
</gene>
<dbReference type="EMBL" id="LNGD01000280">
    <property type="protein sequence ID" value="KYC44530.1"/>
    <property type="molecule type" value="Genomic_DNA"/>
</dbReference>
<evidence type="ECO:0000313" key="1">
    <source>
        <dbReference type="EMBL" id="KYC44530.1"/>
    </source>
</evidence>
<sequence>MVDRVKMQAVGETFEFVMTYFNLPVPDGGLLYILKSLGMKI</sequence>
<proteinExistence type="predicted"/>
<accession>A0A150IHN7</accession>
<dbReference type="Proteomes" id="UP000075578">
    <property type="component" value="Unassembled WGS sequence"/>
</dbReference>
<protein>
    <submittedName>
        <fullName evidence="1">Uncharacterized protein</fullName>
    </submittedName>
</protein>